<dbReference type="AlphaFoldDB" id="A0A2X2M9T6"/>
<sequence>MVFKDWEINVVYSGKHEVVTNENSLFVIDEDYDVAIAINYLDNKLKVSHVNYGSEFTIDASNKVLALMIHNPNIDENKY</sequence>
<organism evidence="1 2">
    <name type="scientific">Staphylococcus aureus</name>
    <dbReference type="NCBI Taxonomy" id="1280"/>
    <lineage>
        <taxon>Bacteria</taxon>
        <taxon>Bacillati</taxon>
        <taxon>Bacillota</taxon>
        <taxon>Bacilli</taxon>
        <taxon>Bacillales</taxon>
        <taxon>Staphylococcaceae</taxon>
        <taxon>Staphylococcus</taxon>
    </lineage>
</organism>
<gene>
    <name evidence="1" type="ORF">NCTC7878_01988</name>
</gene>
<reference evidence="1 2" key="1">
    <citation type="submission" date="2018-06" db="EMBL/GenBank/DDBJ databases">
        <authorList>
            <consortium name="Pathogen Informatics"/>
            <person name="Doyle S."/>
        </authorList>
    </citation>
    <scope>NUCLEOTIDE SEQUENCE [LARGE SCALE GENOMIC DNA]</scope>
    <source>
        <strain evidence="1 2">NCTC7878</strain>
    </source>
</reference>
<protein>
    <submittedName>
        <fullName evidence="1">Uncharacterized protein</fullName>
    </submittedName>
</protein>
<dbReference type="Proteomes" id="UP000249913">
    <property type="component" value="Unassembled WGS sequence"/>
</dbReference>
<evidence type="ECO:0000313" key="2">
    <source>
        <dbReference type="Proteomes" id="UP000249913"/>
    </source>
</evidence>
<evidence type="ECO:0000313" key="1">
    <source>
        <dbReference type="EMBL" id="SPZ98590.1"/>
    </source>
</evidence>
<proteinExistence type="predicted"/>
<name>A0A2X2M9T6_STAAU</name>
<accession>A0A2X2M9T6</accession>
<dbReference type="EMBL" id="UAUX01000008">
    <property type="protein sequence ID" value="SPZ98590.1"/>
    <property type="molecule type" value="Genomic_DNA"/>
</dbReference>